<proteinExistence type="predicted"/>
<dbReference type="PROSITE" id="PS51257">
    <property type="entry name" value="PROKAR_LIPOPROTEIN"/>
    <property type="match status" value="1"/>
</dbReference>
<keyword evidence="3" id="KW-1185">Reference proteome</keyword>
<accession>A0A1B3SKU8</accession>
<evidence type="ECO:0000256" key="1">
    <source>
        <dbReference type="SAM" id="Phobius"/>
    </source>
</evidence>
<feature type="transmembrane region" description="Helical" evidence="1">
    <location>
        <begin position="67"/>
        <end position="87"/>
    </location>
</feature>
<reference evidence="2 3" key="1">
    <citation type="submission" date="2016-08" db="EMBL/GenBank/DDBJ databases">
        <title>Complete genome sequence of Spiroplasma helicoides TABS-2 (DSM 22551).</title>
        <authorList>
            <person name="Shen W.-Y."/>
            <person name="Lo W.-S."/>
            <person name="Lai Y.-C."/>
            <person name="Kuo C.-H."/>
        </authorList>
    </citation>
    <scope>NUCLEOTIDE SEQUENCE [LARGE SCALE GENOMIC DNA]</scope>
    <source>
        <strain evidence="2 3">TABS-2</strain>
    </source>
</reference>
<sequence>MRRHKISFSFMIISTAIFFSLIVACFIIASSVNVDDEFNRIKEYSSSSEIFNFAEKCKSHISNKLDLAYFIMGVEGLSTMTAIHSFSAVVLTLLWAFIIPIFGIIFGVSALQQIILIFIEKIRREYEYRNMYITVKILLIVFISLFSLFALIGIITTSIIENSLNSVDSDMKNYLTFLNGNSSHHIFSYLTAYKYFIDGGINEIMKNGFENSNINNPGDLHNNLVGASAIISAVIMPLLFAIILLILPIFLASIISNRDNSSSRFSNWLHNLRIDSKKEYWSNLIKNPWFWIAFIVFVVSIIFPGFIHPYKNQTQIFITIFAALILPLGFIPLIIAYMKIVKIRVFNYNKTMFNQIIIFNIAIIFIQLNYWILFREEMTYPVWVSLTWPFISIFLSLISLVGFTRTKK</sequence>
<dbReference type="KEGG" id="shj:SHELI_v1c06080"/>
<feature type="transmembrane region" description="Helical" evidence="1">
    <location>
        <begin position="6"/>
        <end position="32"/>
    </location>
</feature>
<dbReference type="RefSeq" id="WP_069116588.1">
    <property type="nucleotide sequence ID" value="NZ_CP017015.1"/>
</dbReference>
<keyword evidence="1" id="KW-0472">Membrane</keyword>
<protein>
    <recommendedName>
        <fullName evidence="4">Motility-associated protein Scm1</fullName>
    </recommendedName>
</protein>
<keyword evidence="1" id="KW-1133">Transmembrane helix</keyword>
<feature type="transmembrane region" description="Helical" evidence="1">
    <location>
        <begin position="93"/>
        <end position="119"/>
    </location>
</feature>
<dbReference type="AlphaFoldDB" id="A0A1B3SKU8"/>
<name>A0A1B3SKU8_9MOLU</name>
<dbReference type="EMBL" id="CP017015">
    <property type="protein sequence ID" value="AOG60559.1"/>
    <property type="molecule type" value="Genomic_DNA"/>
</dbReference>
<feature type="transmembrane region" description="Helical" evidence="1">
    <location>
        <begin position="316"/>
        <end position="340"/>
    </location>
</feature>
<organism evidence="2 3">
    <name type="scientific">Spiroplasma helicoides</name>
    <dbReference type="NCBI Taxonomy" id="216938"/>
    <lineage>
        <taxon>Bacteria</taxon>
        <taxon>Bacillati</taxon>
        <taxon>Mycoplasmatota</taxon>
        <taxon>Mollicutes</taxon>
        <taxon>Entomoplasmatales</taxon>
        <taxon>Spiroplasmataceae</taxon>
        <taxon>Spiroplasma</taxon>
    </lineage>
</organism>
<feature type="transmembrane region" description="Helical" evidence="1">
    <location>
        <begin position="229"/>
        <end position="255"/>
    </location>
</feature>
<feature type="transmembrane region" description="Helical" evidence="1">
    <location>
        <begin position="352"/>
        <end position="374"/>
    </location>
</feature>
<dbReference type="OrthoDB" id="388821at2"/>
<dbReference type="NCBIfam" id="NF033571">
    <property type="entry name" value="motil_scm1_spiro"/>
    <property type="match status" value="1"/>
</dbReference>
<dbReference type="STRING" id="216938.SHELI_v1c06080"/>
<evidence type="ECO:0000313" key="3">
    <source>
        <dbReference type="Proteomes" id="UP000094378"/>
    </source>
</evidence>
<evidence type="ECO:0000313" key="2">
    <source>
        <dbReference type="EMBL" id="AOG60559.1"/>
    </source>
</evidence>
<feature type="transmembrane region" description="Helical" evidence="1">
    <location>
        <begin position="380"/>
        <end position="403"/>
    </location>
</feature>
<dbReference type="Proteomes" id="UP000094378">
    <property type="component" value="Chromosome"/>
</dbReference>
<feature type="transmembrane region" description="Helical" evidence="1">
    <location>
        <begin position="131"/>
        <end position="160"/>
    </location>
</feature>
<feature type="transmembrane region" description="Helical" evidence="1">
    <location>
        <begin position="289"/>
        <end position="310"/>
    </location>
</feature>
<keyword evidence="1" id="KW-0812">Transmembrane</keyword>
<evidence type="ECO:0008006" key="4">
    <source>
        <dbReference type="Google" id="ProtNLM"/>
    </source>
</evidence>
<gene>
    <name evidence="2" type="ORF">SHELI_v1c06080</name>
</gene>